<dbReference type="InterPro" id="IPR036388">
    <property type="entry name" value="WH-like_DNA-bd_sf"/>
</dbReference>
<dbReference type="OrthoDB" id="10263846at2759"/>
<dbReference type="VEuPathDB" id="TrichDB:TVAGG3_0077780"/>
<reference evidence="2" key="1">
    <citation type="submission" date="2006-10" db="EMBL/GenBank/DDBJ databases">
        <authorList>
            <person name="Amadeo P."/>
            <person name="Zhao Q."/>
            <person name="Wortman J."/>
            <person name="Fraser-Liggett C."/>
            <person name="Carlton J."/>
        </authorList>
    </citation>
    <scope>NUCLEOTIDE SEQUENCE</scope>
    <source>
        <strain evidence="2">G3</strain>
    </source>
</reference>
<gene>
    <name evidence="2" type="ORF">TVAG_463490</name>
</gene>
<dbReference type="Gene3D" id="1.10.10.10">
    <property type="entry name" value="Winged helix-like DNA-binding domain superfamily/Winged helix DNA-binding domain"/>
    <property type="match status" value="1"/>
</dbReference>
<evidence type="ECO:0000313" key="3">
    <source>
        <dbReference type="Proteomes" id="UP000001542"/>
    </source>
</evidence>
<reference evidence="2" key="2">
    <citation type="journal article" date="2007" name="Science">
        <title>Draft genome sequence of the sexually transmitted pathogen Trichomonas vaginalis.</title>
        <authorList>
            <person name="Carlton J.M."/>
            <person name="Hirt R.P."/>
            <person name="Silva J.C."/>
            <person name="Delcher A.L."/>
            <person name="Schatz M."/>
            <person name="Zhao Q."/>
            <person name="Wortman J.R."/>
            <person name="Bidwell S.L."/>
            <person name="Alsmark U.C.M."/>
            <person name="Besteiro S."/>
            <person name="Sicheritz-Ponten T."/>
            <person name="Noel C.J."/>
            <person name="Dacks J.B."/>
            <person name="Foster P.G."/>
            <person name="Simillion C."/>
            <person name="Van de Peer Y."/>
            <person name="Miranda-Saavedra D."/>
            <person name="Barton G.J."/>
            <person name="Westrop G.D."/>
            <person name="Mueller S."/>
            <person name="Dessi D."/>
            <person name="Fiori P.L."/>
            <person name="Ren Q."/>
            <person name="Paulsen I."/>
            <person name="Zhang H."/>
            <person name="Bastida-Corcuera F.D."/>
            <person name="Simoes-Barbosa A."/>
            <person name="Brown M.T."/>
            <person name="Hayes R.D."/>
            <person name="Mukherjee M."/>
            <person name="Okumura C.Y."/>
            <person name="Schneider R."/>
            <person name="Smith A.J."/>
            <person name="Vanacova S."/>
            <person name="Villalvazo M."/>
            <person name="Haas B.J."/>
            <person name="Pertea M."/>
            <person name="Feldblyum T.V."/>
            <person name="Utterback T.R."/>
            <person name="Shu C.L."/>
            <person name="Osoegawa K."/>
            <person name="de Jong P.J."/>
            <person name="Hrdy I."/>
            <person name="Horvathova L."/>
            <person name="Zubacova Z."/>
            <person name="Dolezal P."/>
            <person name="Malik S.B."/>
            <person name="Logsdon J.M. Jr."/>
            <person name="Henze K."/>
            <person name="Gupta A."/>
            <person name="Wang C.C."/>
            <person name="Dunne R.L."/>
            <person name="Upcroft J.A."/>
            <person name="Upcroft P."/>
            <person name="White O."/>
            <person name="Salzberg S.L."/>
            <person name="Tang P."/>
            <person name="Chiu C.-H."/>
            <person name="Lee Y.-S."/>
            <person name="Embley T.M."/>
            <person name="Coombs G.H."/>
            <person name="Mottram J.C."/>
            <person name="Tachezy J."/>
            <person name="Fraser-Liggett C.M."/>
            <person name="Johnson P.J."/>
        </authorList>
    </citation>
    <scope>NUCLEOTIDE SEQUENCE [LARGE SCALE GENOMIC DNA]</scope>
    <source>
        <strain evidence="2">G3</strain>
    </source>
</reference>
<dbReference type="AlphaFoldDB" id="A2EH21"/>
<feature type="domain" description="Initiator binding" evidence="1">
    <location>
        <begin position="140"/>
        <end position="231"/>
    </location>
</feature>
<dbReference type="Pfam" id="PF10416">
    <property type="entry name" value="IBD"/>
    <property type="match status" value="1"/>
</dbReference>
<dbReference type="EMBL" id="DS113386">
    <property type="protein sequence ID" value="EAY08069.1"/>
    <property type="molecule type" value="Genomic_DNA"/>
</dbReference>
<proteinExistence type="predicted"/>
<name>A2EH21_TRIV3</name>
<protein>
    <recommendedName>
        <fullName evidence="1">Initiator binding domain-containing protein</fullName>
    </recommendedName>
</protein>
<dbReference type="InParanoid" id="A2EH21"/>
<dbReference type="VEuPathDB" id="TrichDB:TVAG_463490"/>
<accession>A2EH21</accession>
<dbReference type="InterPro" id="IPR018845">
    <property type="entry name" value="Initiator-bd"/>
</dbReference>
<dbReference type="KEGG" id="tva:4765965"/>
<keyword evidence="3" id="KW-1185">Reference proteome</keyword>
<dbReference type="RefSeq" id="XP_001320292.1">
    <property type="nucleotide sequence ID" value="XM_001320257.1"/>
</dbReference>
<evidence type="ECO:0000313" key="2">
    <source>
        <dbReference type="EMBL" id="EAY08069.1"/>
    </source>
</evidence>
<evidence type="ECO:0000259" key="1">
    <source>
        <dbReference type="Pfam" id="PF10416"/>
    </source>
</evidence>
<organism evidence="2 3">
    <name type="scientific">Trichomonas vaginalis (strain ATCC PRA-98 / G3)</name>
    <dbReference type="NCBI Taxonomy" id="412133"/>
    <lineage>
        <taxon>Eukaryota</taxon>
        <taxon>Metamonada</taxon>
        <taxon>Parabasalia</taxon>
        <taxon>Trichomonadida</taxon>
        <taxon>Trichomonadidae</taxon>
        <taxon>Trichomonas</taxon>
    </lineage>
</organism>
<sequence>MQEQNPTKVTAYRAAKAEQVMPMMVYHSSTPPPFQFQQNMYNLRNQQNALFSQNYPALMQASPIIPQYQQISGQSAYPIYIPDSNFIQLFSAKQMSESLPRFNIQTPIQSRPFEQVLTDPSITFSPSQIGLIPASTWSSDIITFGNLVQSFFRRRNSSASKFPYKLFNALRITELYPEYFPHIGVKWVDDNIIWVSREPFARLIGVRTIEGGLFHQQGNFPSHGFVELSFEESESVAAQHNLGHVALSHMRMVRHTAGVFKRGCTEADLEKCKWKGA</sequence>
<dbReference type="Proteomes" id="UP000001542">
    <property type="component" value="Unassembled WGS sequence"/>
</dbReference>